<evidence type="ECO:0000313" key="6">
    <source>
        <dbReference type="EMBL" id="MCM4083328.1"/>
    </source>
</evidence>
<proteinExistence type="predicted"/>
<dbReference type="NCBIfam" id="NF047744">
    <property type="entry name" value="CG0192_rel"/>
    <property type="match status" value="1"/>
</dbReference>
<dbReference type="InterPro" id="IPR040999">
    <property type="entry name" value="Mak_N_cap"/>
</dbReference>
<evidence type="ECO:0000256" key="4">
    <source>
        <dbReference type="ARBA" id="ARBA00022840"/>
    </source>
</evidence>
<name>A0ABT0YCW4_9ACTN</name>
<comment type="caution">
    <text evidence="6">The sequence shown here is derived from an EMBL/GenBank/DDBJ whole genome shotgun (WGS) entry which is preliminary data.</text>
</comment>
<dbReference type="RefSeq" id="WP_251803033.1">
    <property type="nucleotide sequence ID" value="NZ_JAMQOL010000058.1"/>
</dbReference>
<keyword evidence="4" id="KW-0067">ATP-binding</keyword>
<dbReference type="Proteomes" id="UP001523216">
    <property type="component" value="Unassembled WGS sequence"/>
</dbReference>
<feature type="domain" description="Maltokinase N-terminal cap" evidence="5">
    <location>
        <begin position="20"/>
        <end position="103"/>
    </location>
</feature>
<sequence>MALIHKATLSPTKVELLAAWLPGRSWFAGKAGAPVERVASYRFDDPEGEVGIETLLVTAGSGMTYQVPLTYHGAPVEGAEQWLVGTTEHSTLGMRWVYDATGDPVYAEALAQALLTGSGQAQEFMEVDGHLEPRQPSMNITTSNISTDIAEARAVTAILSTDPSDPTVIETDKLTLTVPRLLNHAVSPPGAVLFGTWPGQPASIALAFANPR</sequence>
<keyword evidence="7" id="KW-1185">Reference proteome</keyword>
<evidence type="ECO:0000256" key="2">
    <source>
        <dbReference type="ARBA" id="ARBA00022741"/>
    </source>
</evidence>
<evidence type="ECO:0000259" key="5">
    <source>
        <dbReference type="Pfam" id="PF18085"/>
    </source>
</evidence>
<keyword evidence="1" id="KW-0808">Transferase</keyword>
<protein>
    <recommendedName>
        <fullName evidence="5">Maltokinase N-terminal cap domain-containing protein</fullName>
    </recommendedName>
</protein>
<keyword evidence="3" id="KW-0418">Kinase</keyword>
<keyword evidence="2" id="KW-0547">Nucleotide-binding</keyword>
<reference evidence="6 7" key="1">
    <citation type="submission" date="2022-06" db="EMBL/GenBank/DDBJ databases">
        <title>Actinoplanes abujensis sp. nov., isolated from Nigerian arid soil.</title>
        <authorList>
            <person name="Ding P."/>
        </authorList>
    </citation>
    <scope>NUCLEOTIDE SEQUENCE [LARGE SCALE GENOMIC DNA]</scope>
    <source>
        <strain evidence="7">TRM88002</strain>
    </source>
</reference>
<dbReference type="Pfam" id="PF18085">
    <property type="entry name" value="Mak_N_cap"/>
    <property type="match status" value="1"/>
</dbReference>
<evidence type="ECO:0000313" key="7">
    <source>
        <dbReference type="Proteomes" id="UP001523216"/>
    </source>
</evidence>
<evidence type="ECO:0000256" key="3">
    <source>
        <dbReference type="ARBA" id="ARBA00022777"/>
    </source>
</evidence>
<accession>A0ABT0YCW4</accession>
<gene>
    <name evidence="6" type="ORF">LXN57_37850</name>
</gene>
<dbReference type="EMBL" id="JAMQOL010000058">
    <property type="protein sequence ID" value="MCM4083328.1"/>
    <property type="molecule type" value="Genomic_DNA"/>
</dbReference>
<evidence type="ECO:0000256" key="1">
    <source>
        <dbReference type="ARBA" id="ARBA00022679"/>
    </source>
</evidence>
<organism evidence="6 7">
    <name type="scientific">Paractinoplanes hotanensis</name>
    <dbReference type="NCBI Taxonomy" id="2906497"/>
    <lineage>
        <taxon>Bacteria</taxon>
        <taxon>Bacillati</taxon>
        <taxon>Actinomycetota</taxon>
        <taxon>Actinomycetes</taxon>
        <taxon>Micromonosporales</taxon>
        <taxon>Micromonosporaceae</taxon>
        <taxon>Paractinoplanes</taxon>
    </lineage>
</organism>